<gene>
    <name evidence="2" type="ORF">M422DRAFT_268879</name>
</gene>
<feature type="region of interest" description="Disordered" evidence="1">
    <location>
        <begin position="1"/>
        <end position="111"/>
    </location>
</feature>
<dbReference type="OrthoDB" id="2687738at2759"/>
<keyword evidence="3" id="KW-1185">Reference proteome</keyword>
<protein>
    <submittedName>
        <fullName evidence="2">Uncharacterized protein</fullName>
    </submittedName>
</protein>
<proteinExistence type="predicted"/>
<evidence type="ECO:0000313" key="2">
    <source>
        <dbReference type="EMBL" id="KIJ29657.1"/>
    </source>
</evidence>
<feature type="compositionally biased region" description="Low complexity" evidence="1">
    <location>
        <begin position="15"/>
        <end position="24"/>
    </location>
</feature>
<dbReference type="Proteomes" id="UP000054279">
    <property type="component" value="Unassembled WGS sequence"/>
</dbReference>
<dbReference type="HOGENOM" id="CLU_736011_0_0_1"/>
<feature type="compositionally biased region" description="Polar residues" evidence="1">
    <location>
        <begin position="345"/>
        <end position="369"/>
    </location>
</feature>
<dbReference type="EMBL" id="KN837278">
    <property type="protein sequence ID" value="KIJ29657.1"/>
    <property type="molecule type" value="Genomic_DNA"/>
</dbReference>
<reference evidence="2 3" key="1">
    <citation type="submission" date="2014-06" db="EMBL/GenBank/DDBJ databases">
        <title>Evolutionary Origins and Diversification of the Mycorrhizal Mutualists.</title>
        <authorList>
            <consortium name="DOE Joint Genome Institute"/>
            <consortium name="Mycorrhizal Genomics Consortium"/>
            <person name="Kohler A."/>
            <person name="Kuo A."/>
            <person name="Nagy L.G."/>
            <person name="Floudas D."/>
            <person name="Copeland A."/>
            <person name="Barry K.W."/>
            <person name="Cichocki N."/>
            <person name="Veneault-Fourrey C."/>
            <person name="LaButti K."/>
            <person name="Lindquist E.A."/>
            <person name="Lipzen A."/>
            <person name="Lundell T."/>
            <person name="Morin E."/>
            <person name="Murat C."/>
            <person name="Riley R."/>
            <person name="Ohm R."/>
            <person name="Sun H."/>
            <person name="Tunlid A."/>
            <person name="Henrissat B."/>
            <person name="Grigoriev I.V."/>
            <person name="Hibbett D.S."/>
            <person name="Martin F."/>
        </authorList>
    </citation>
    <scope>NUCLEOTIDE SEQUENCE [LARGE SCALE GENOMIC DNA]</scope>
    <source>
        <strain evidence="2 3">SS14</strain>
    </source>
</reference>
<evidence type="ECO:0000313" key="3">
    <source>
        <dbReference type="Proteomes" id="UP000054279"/>
    </source>
</evidence>
<feature type="region of interest" description="Disordered" evidence="1">
    <location>
        <begin position="309"/>
        <end position="376"/>
    </location>
</feature>
<sequence length="376" mass="38357">MPTPPVPPFFRRESPASSTGDSSSGKAPYTPRDGGSVVSAVTRGGQGQGHGHGGRRSIAFEDEQGGTGTVRGKDNNKGVVGAGGKGKAREKEIQDEEKDREARRRERRRGEARAAIELGKVVNGPPPIDPDDISLGAQIPGVPGGLNLNAAGGAGGVWPGGAMPQFPGMQMQMQMPMMQMQMPMMQMQMPMMPMPSPANADPAYIAAHQQAMAIAKQTFQMAVTQQALAAANEEWERGSAMTSMTGMNPGVMMGGMGGMGMNPWMGGGMGGNVMFPSGPRSMYAGSTIGMGGGGGGGWGSQSVYGIPTGPAVGMRQGQGRGVGAGSEYGGGAGGRPGGGRVRTKTAPSSGTPPHANGSGQQSRLTQGPPSSYRAAR</sequence>
<accession>A0A0C9ULF4</accession>
<organism evidence="2 3">
    <name type="scientific">Sphaerobolus stellatus (strain SS14)</name>
    <dbReference type="NCBI Taxonomy" id="990650"/>
    <lineage>
        <taxon>Eukaryota</taxon>
        <taxon>Fungi</taxon>
        <taxon>Dikarya</taxon>
        <taxon>Basidiomycota</taxon>
        <taxon>Agaricomycotina</taxon>
        <taxon>Agaricomycetes</taxon>
        <taxon>Phallomycetidae</taxon>
        <taxon>Geastrales</taxon>
        <taxon>Sphaerobolaceae</taxon>
        <taxon>Sphaerobolus</taxon>
    </lineage>
</organism>
<dbReference type="AlphaFoldDB" id="A0A0C9ULF4"/>
<name>A0A0C9ULF4_SPHS4</name>
<evidence type="ECO:0000256" key="1">
    <source>
        <dbReference type="SAM" id="MobiDB-lite"/>
    </source>
</evidence>
<feature type="compositionally biased region" description="Basic and acidic residues" evidence="1">
    <location>
        <begin position="87"/>
        <end position="111"/>
    </location>
</feature>
<feature type="compositionally biased region" description="Gly residues" evidence="1">
    <location>
        <begin position="316"/>
        <end position="340"/>
    </location>
</feature>